<dbReference type="InterPro" id="IPR028098">
    <property type="entry name" value="Glyco_trans_4-like_N"/>
</dbReference>
<protein>
    <submittedName>
        <fullName evidence="5">Colanic acid/amylovoran biosynthesis glycosyltransferase</fullName>
    </submittedName>
</protein>
<evidence type="ECO:0000256" key="1">
    <source>
        <dbReference type="ARBA" id="ARBA00022676"/>
    </source>
</evidence>
<dbReference type="PANTHER" id="PTHR12526:SF510">
    <property type="entry name" value="D-INOSITOL 3-PHOSPHATE GLYCOSYLTRANSFERASE"/>
    <property type="match status" value="1"/>
</dbReference>
<dbReference type="Gene3D" id="3.40.50.2000">
    <property type="entry name" value="Glycogen Phosphorylase B"/>
    <property type="match status" value="2"/>
</dbReference>
<feature type="domain" description="Glycosyl transferase family 1" evidence="3">
    <location>
        <begin position="170"/>
        <end position="333"/>
    </location>
</feature>
<name>A0A146GBE6_TERSA</name>
<keyword evidence="6" id="KW-1185">Reference proteome</keyword>
<gene>
    <name evidence="5" type="ORF">TSACC_22947</name>
</gene>
<proteinExistence type="predicted"/>
<dbReference type="SUPFAM" id="SSF53756">
    <property type="entry name" value="UDP-Glycosyltransferase/glycogen phosphorylase"/>
    <property type="match status" value="1"/>
</dbReference>
<feature type="domain" description="Glycosyltransferase subfamily 4-like N-terminal" evidence="4">
    <location>
        <begin position="51"/>
        <end position="155"/>
    </location>
</feature>
<dbReference type="Pfam" id="PF00534">
    <property type="entry name" value="Glycos_transf_1"/>
    <property type="match status" value="1"/>
</dbReference>
<dbReference type="RefSeq" id="WP_084400525.1">
    <property type="nucleotide sequence ID" value="NZ_BDCO01000002.1"/>
</dbReference>
<dbReference type="FunCoup" id="A0A146GBE6">
    <property type="interactions" value="248"/>
</dbReference>
<organism evidence="5 6">
    <name type="scientific">Terrimicrobium sacchariphilum</name>
    <dbReference type="NCBI Taxonomy" id="690879"/>
    <lineage>
        <taxon>Bacteria</taxon>
        <taxon>Pseudomonadati</taxon>
        <taxon>Verrucomicrobiota</taxon>
        <taxon>Terrimicrobiia</taxon>
        <taxon>Terrimicrobiales</taxon>
        <taxon>Terrimicrobiaceae</taxon>
        <taxon>Terrimicrobium</taxon>
    </lineage>
</organism>
<keyword evidence="1" id="KW-0328">Glycosyltransferase</keyword>
<evidence type="ECO:0000313" key="6">
    <source>
        <dbReference type="Proteomes" id="UP000076023"/>
    </source>
</evidence>
<dbReference type="Pfam" id="PF13439">
    <property type="entry name" value="Glyco_transf_4"/>
    <property type="match status" value="1"/>
</dbReference>
<dbReference type="EMBL" id="BDCO01000002">
    <property type="protein sequence ID" value="GAT34522.1"/>
    <property type="molecule type" value="Genomic_DNA"/>
</dbReference>
<dbReference type="InParanoid" id="A0A146GBE6"/>
<dbReference type="InterPro" id="IPR001296">
    <property type="entry name" value="Glyco_trans_1"/>
</dbReference>
<dbReference type="STRING" id="690879.TSACC_22947"/>
<evidence type="ECO:0000256" key="2">
    <source>
        <dbReference type="ARBA" id="ARBA00022679"/>
    </source>
</evidence>
<comment type="caution">
    <text evidence="5">The sequence shown here is derived from an EMBL/GenBank/DDBJ whole genome shotgun (WGS) entry which is preliminary data.</text>
</comment>
<reference evidence="6" key="1">
    <citation type="journal article" date="2017" name="Genome Announc.">
        <title>Draft Genome Sequence of Terrimicrobium sacchariphilum NM-5T, a Facultative Anaerobic Soil Bacterium of the Class Spartobacteria.</title>
        <authorList>
            <person name="Qiu Y.L."/>
            <person name="Tourlousse D.M."/>
            <person name="Matsuura N."/>
            <person name="Ohashi A."/>
            <person name="Sekiguchi Y."/>
        </authorList>
    </citation>
    <scope>NUCLEOTIDE SEQUENCE [LARGE SCALE GENOMIC DNA]</scope>
    <source>
        <strain evidence="6">NM-5</strain>
    </source>
</reference>
<dbReference type="AlphaFoldDB" id="A0A146GBE6"/>
<accession>A0A146GBE6</accession>
<keyword evidence="2 5" id="KW-0808">Transferase</keyword>
<evidence type="ECO:0000259" key="4">
    <source>
        <dbReference type="Pfam" id="PF13439"/>
    </source>
</evidence>
<evidence type="ECO:0000313" key="5">
    <source>
        <dbReference type="EMBL" id="GAT34522.1"/>
    </source>
</evidence>
<sequence>MLHIYRHVTGLREFRPIVLTQKLEGDWVAETVEVIPRSSFRFLGRFFEKRTGRPWQISPGEVQAFCAALDRHDCELLHVFFGNVAVHMLPLFRKLKIPFVVSFHGSDVAGSMASPEYTDTLVEIFDRAAFVPCRSEQLARAVHKLGCPQDKLRIMRTIVPEFAGIVRPHPPADGTWRLVQAARLVRKKGIPTTLRAFAEFTRVHPFSTLTIAGEGPLENELRALASELNIEDRVEFAGFLDQESLHGLFAGSHFFLQPSETAGGDVEGVPNAMLEAMAIGLPVFATHHGGIPEVVTEGREGLLVEERDHAALAKAMLRVADDPVLYEELSRHASQTIHERFSAARQVAAIEEMYRDVIARK</sequence>
<dbReference type="Proteomes" id="UP000076023">
    <property type="component" value="Unassembled WGS sequence"/>
</dbReference>
<dbReference type="PANTHER" id="PTHR12526">
    <property type="entry name" value="GLYCOSYLTRANSFERASE"/>
    <property type="match status" value="1"/>
</dbReference>
<evidence type="ECO:0000259" key="3">
    <source>
        <dbReference type="Pfam" id="PF00534"/>
    </source>
</evidence>
<dbReference type="GO" id="GO:0016757">
    <property type="term" value="F:glycosyltransferase activity"/>
    <property type="evidence" value="ECO:0007669"/>
    <property type="project" value="UniProtKB-KW"/>
</dbReference>